<protein>
    <submittedName>
        <fullName evidence="6">Rieske 2Fe-2S domain-containing protein</fullName>
    </submittedName>
</protein>
<dbReference type="RefSeq" id="WP_283171916.1">
    <property type="nucleotide sequence ID" value="NZ_JAPNOA010000003.1"/>
</dbReference>
<dbReference type="SUPFAM" id="SSF50022">
    <property type="entry name" value="ISP domain"/>
    <property type="match status" value="1"/>
</dbReference>
<dbReference type="PANTHER" id="PTHR40261">
    <property type="match status" value="1"/>
</dbReference>
<organism evidence="6 7">
    <name type="scientific">Parathalassolituus penaei</name>
    <dbReference type="NCBI Taxonomy" id="2997323"/>
    <lineage>
        <taxon>Bacteria</taxon>
        <taxon>Pseudomonadati</taxon>
        <taxon>Pseudomonadota</taxon>
        <taxon>Gammaproteobacteria</taxon>
        <taxon>Oceanospirillales</taxon>
        <taxon>Oceanospirillaceae</taxon>
        <taxon>Parathalassolituus</taxon>
    </lineage>
</organism>
<dbReference type="GO" id="GO:0046872">
    <property type="term" value="F:metal ion binding"/>
    <property type="evidence" value="ECO:0007669"/>
    <property type="project" value="UniProtKB-KW"/>
</dbReference>
<keyword evidence="1" id="KW-0001">2Fe-2S</keyword>
<dbReference type="InterPro" id="IPR036922">
    <property type="entry name" value="Rieske_2Fe-2S_sf"/>
</dbReference>
<dbReference type="AlphaFoldDB" id="A0A9X3EBI9"/>
<dbReference type="CDD" id="cd03467">
    <property type="entry name" value="Rieske"/>
    <property type="match status" value="1"/>
</dbReference>
<dbReference type="PROSITE" id="PS51296">
    <property type="entry name" value="RIESKE"/>
    <property type="match status" value="1"/>
</dbReference>
<sequence length="125" mass="13659">MASEPQGLPFLCWQQQIEEGKSLGFDPEHRGRDSLFIVRRHGKLFAWRNACPHKGYEGAPMAWRKDAYLNQAGTHVMCSGHGALFDPETGVGLPGPCSGRVLEAITITVTPDGQVLLGADQTKEI</sequence>
<evidence type="ECO:0000313" key="6">
    <source>
        <dbReference type="EMBL" id="MCY0963700.1"/>
    </source>
</evidence>
<reference evidence="6" key="1">
    <citation type="submission" date="2022-11" db="EMBL/GenBank/DDBJ databases">
        <title>Parathalassolutuus dongxingensis gen. nov., sp. nov., a novel member of family Oceanospirillaceae isolated from a coastal shrimp pond in Guangxi, China.</title>
        <authorList>
            <person name="Chen H."/>
        </authorList>
    </citation>
    <scope>NUCLEOTIDE SEQUENCE</scope>
    <source>
        <strain evidence="6">G-43</strain>
    </source>
</reference>
<gene>
    <name evidence="6" type="ORF">OUO13_00660</name>
</gene>
<name>A0A9X3EBI9_9GAMM</name>
<comment type="caution">
    <text evidence="6">The sequence shown here is derived from an EMBL/GenBank/DDBJ whole genome shotgun (WGS) entry which is preliminary data.</text>
</comment>
<dbReference type="GO" id="GO:0051537">
    <property type="term" value="F:2 iron, 2 sulfur cluster binding"/>
    <property type="evidence" value="ECO:0007669"/>
    <property type="project" value="UniProtKB-KW"/>
</dbReference>
<dbReference type="Pfam" id="PF00355">
    <property type="entry name" value="Rieske"/>
    <property type="match status" value="1"/>
</dbReference>
<keyword evidence="3" id="KW-0408">Iron</keyword>
<dbReference type="EMBL" id="JAPNOA010000003">
    <property type="protein sequence ID" value="MCY0963700.1"/>
    <property type="molecule type" value="Genomic_DNA"/>
</dbReference>
<dbReference type="PANTHER" id="PTHR40261:SF1">
    <property type="entry name" value="RIESKE DOMAIN-CONTAINING PROTEIN"/>
    <property type="match status" value="1"/>
</dbReference>
<dbReference type="InterPro" id="IPR017941">
    <property type="entry name" value="Rieske_2Fe-2S"/>
</dbReference>
<proteinExistence type="predicted"/>
<evidence type="ECO:0000259" key="5">
    <source>
        <dbReference type="PROSITE" id="PS51296"/>
    </source>
</evidence>
<keyword evidence="2" id="KW-0479">Metal-binding</keyword>
<dbReference type="Gene3D" id="2.102.10.10">
    <property type="entry name" value="Rieske [2Fe-2S] iron-sulphur domain"/>
    <property type="match status" value="1"/>
</dbReference>
<evidence type="ECO:0000313" key="7">
    <source>
        <dbReference type="Proteomes" id="UP001150830"/>
    </source>
</evidence>
<evidence type="ECO:0000256" key="4">
    <source>
        <dbReference type="ARBA" id="ARBA00023014"/>
    </source>
</evidence>
<evidence type="ECO:0000256" key="2">
    <source>
        <dbReference type="ARBA" id="ARBA00022723"/>
    </source>
</evidence>
<keyword evidence="4" id="KW-0411">Iron-sulfur</keyword>
<evidence type="ECO:0000256" key="3">
    <source>
        <dbReference type="ARBA" id="ARBA00023004"/>
    </source>
</evidence>
<accession>A0A9X3EBI9</accession>
<feature type="domain" description="Rieske" evidence="5">
    <location>
        <begin position="9"/>
        <end position="115"/>
    </location>
</feature>
<dbReference type="Proteomes" id="UP001150830">
    <property type="component" value="Unassembled WGS sequence"/>
</dbReference>
<keyword evidence="7" id="KW-1185">Reference proteome</keyword>
<evidence type="ECO:0000256" key="1">
    <source>
        <dbReference type="ARBA" id="ARBA00022714"/>
    </source>
</evidence>